<evidence type="ECO:0000256" key="3">
    <source>
        <dbReference type="ARBA" id="ARBA00022801"/>
    </source>
</evidence>
<dbReference type="InterPro" id="IPR001567">
    <property type="entry name" value="Pept_M3A_M3B_dom"/>
</dbReference>
<comment type="similarity">
    <text evidence="6">Belongs to the peptidase M3 family.</text>
</comment>
<dbReference type="Pfam" id="PF01432">
    <property type="entry name" value="Peptidase_M3"/>
    <property type="match status" value="2"/>
</dbReference>
<dbReference type="NCBIfam" id="TIGR02289">
    <property type="entry name" value="M3_not_pepF"/>
    <property type="match status" value="1"/>
</dbReference>
<evidence type="ECO:0000256" key="5">
    <source>
        <dbReference type="ARBA" id="ARBA00023049"/>
    </source>
</evidence>
<proteinExistence type="inferred from homology"/>
<feature type="domain" description="Peptidase M3A/M3B catalytic" evidence="7">
    <location>
        <begin position="305"/>
        <end position="544"/>
    </location>
</feature>
<evidence type="ECO:0000256" key="4">
    <source>
        <dbReference type="ARBA" id="ARBA00022833"/>
    </source>
</evidence>
<keyword evidence="4 6" id="KW-0862">Zinc</keyword>
<keyword evidence="1 6" id="KW-0645">Protease</keyword>
<evidence type="ECO:0000313" key="9">
    <source>
        <dbReference type="Proteomes" id="UP000559860"/>
    </source>
</evidence>
<evidence type="ECO:0000256" key="2">
    <source>
        <dbReference type="ARBA" id="ARBA00022723"/>
    </source>
</evidence>
<evidence type="ECO:0000256" key="6">
    <source>
        <dbReference type="RuleBase" id="RU003435"/>
    </source>
</evidence>
<dbReference type="InterPro" id="IPR011976">
    <property type="entry name" value="Pept_M3B_oligopep-rel"/>
</dbReference>
<name>A0A7W4IUM6_9PROT</name>
<dbReference type="GO" id="GO:0004222">
    <property type="term" value="F:metalloendopeptidase activity"/>
    <property type="evidence" value="ECO:0007669"/>
    <property type="project" value="InterPro"/>
</dbReference>
<dbReference type="PANTHER" id="PTHR11804:SF28">
    <property type="entry name" value="OLIGOENDOPEPTIDASE F"/>
    <property type="match status" value="1"/>
</dbReference>
<dbReference type="GO" id="GO:0046872">
    <property type="term" value="F:metal ion binding"/>
    <property type="evidence" value="ECO:0007669"/>
    <property type="project" value="UniProtKB-UniRule"/>
</dbReference>
<reference evidence="8 9" key="1">
    <citation type="submission" date="2020-04" db="EMBL/GenBank/DDBJ databases">
        <title>Description of novel Gluconacetobacter.</title>
        <authorList>
            <person name="Sombolestani A."/>
        </authorList>
    </citation>
    <scope>NUCLEOTIDE SEQUENCE [LARGE SCALE GENOMIC DNA]</scope>
    <source>
        <strain evidence="8 9">LMG 27801</strain>
    </source>
</reference>
<dbReference type="Gene3D" id="1.10.1370.30">
    <property type="match status" value="1"/>
</dbReference>
<evidence type="ECO:0000313" key="8">
    <source>
        <dbReference type="EMBL" id="MBB2169386.1"/>
    </source>
</evidence>
<comment type="caution">
    <text evidence="8">The sequence shown here is derived from an EMBL/GenBank/DDBJ whole genome shotgun (WGS) entry which is preliminary data.</text>
</comment>
<organism evidence="8 9">
    <name type="scientific">Gluconacetobacter aggeris</name>
    <dbReference type="NCBI Taxonomy" id="1286186"/>
    <lineage>
        <taxon>Bacteria</taxon>
        <taxon>Pseudomonadati</taxon>
        <taxon>Pseudomonadota</taxon>
        <taxon>Alphaproteobacteria</taxon>
        <taxon>Acetobacterales</taxon>
        <taxon>Acetobacteraceae</taxon>
        <taxon>Gluconacetobacter</taxon>
    </lineage>
</organism>
<dbReference type="GO" id="GO:0006508">
    <property type="term" value="P:proteolysis"/>
    <property type="evidence" value="ECO:0007669"/>
    <property type="project" value="UniProtKB-KW"/>
</dbReference>
<dbReference type="CDD" id="cd09606">
    <property type="entry name" value="M3B_PepF"/>
    <property type="match status" value="1"/>
</dbReference>
<accession>A0A7W4IUM6</accession>
<dbReference type="InterPro" id="IPR045090">
    <property type="entry name" value="Pept_M3A_M3B"/>
</dbReference>
<keyword evidence="3 6" id="KW-0378">Hydrolase</keyword>
<dbReference type="GO" id="GO:0006518">
    <property type="term" value="P:peptide metabolic process"/>
    <property type="evidence" value="ECO:0007669"/>
    <property type="project" value="TreeGrafter"/>
</dbReference>
<protein>
    <submittedName>
        <fullName evidence="8">M3 family oligoendopeptidase</fullName>
    </submittedName>
</protein>
<dbReference type="AlphaFoldDB" id="A0A7W4IUM6"/>
<keyword evidence="5 6" id="KW-0482">Metalloprotease</keyword>
<comment type="cofactor">
    <cofactor evidence="6">
        <name>Zn(2+)</name>
        <dbReference type="ChEBI" id="CHEBI:29105"/>
    </cofactor>
    <text evidence="6">Binds 1 zinc ion.</text>
</comment>
<sequence length="558" mass="63056">MSIQFADLTFPPPSAESLDAAFGAVSALLDEGDRAQALARFDAERRAYDSWASMVALRFSQDTTSQQARSDRDLADRLTPHVTELEVAIKRRLLDDPDRAGLATAIGTHTVRLWETDITTFDPRIREALEEEARLGADYTALLAAARVTVQGQTVNLSGLAPFAEHPDRAVRHEAEKARWDFFAANGPELDRIYDQLVRVRHGMARTLGYDTYTPLGYRRMRRVDYGPEDVARFRDDVLAHIVPLVSAIMENRRLTMNWDRLHFWDESLIDPLGNPKPAGDHDLLLERAQTMFDRMGGDLGAFYRQMVAGGFLDLRNREGKAGGGFCTAFPSVGMPFIFANFNGTQHDITVFTHEMGHAYQNWKSRDLPGIDLLWPTMDAAEIHSMALEFLTWPQIDLMVEEGLADRFRRMHLIGSLSFLPYAVCVDHFQHEIYANPDMTAAERHETWQRLEKLYLPWRDYGDLSWPAGGGRWQAQGHIYRSPFYYIDYTLALCCAMQFWLHSRADQAGAMAIYADLCALGGSQPFTGLVDAAGLISPFKQGTLADIVQEADRFLHTR</sequence>
<gene>
    <name evidence="8" type="ORF">HLH36_13670</name>
</gene>
<feature type="domain" description="Peptidase M3A/M3B catalytic" evidence="7">
    <location>
        <begin position="164"/>
        <end position="266"/>
    </location>
</feature>
<dbReference type="SUPFAM" id="SSF55486">
    <property type="entry name" value="Metalloproteases ('zincins'), catalytic domain"/>
    <property type="match status" value="1"/>
</dbReference>
<dbReference type="EMBL" id="JABEQD010000010">
    <property type="protein sequence ID" value="MBB2169386.1"/>
    <property type="molecule type" value="Genomic_DNA"/>
</dbReference>
<evidence type="ECO:0000259" key="7">
    <source>
        <dbReference type="Pfam" id="PF01432"/>
    </source>
</evidence>
<dbReference type="Proteomes" id="UP000559860">
    <property type="component" value="Unassembled WGS sequence"/>
</dbReference>
<keyword evidence="9" id="KW-1185">Reference proteome</keyword>
<keyword evidence="2 6" id="KW-0479">Metal-binding</keyword>
<dbReference type="PANTHER" id="PTHR11804">
    <property type="entry name" value="PROTEASE M3 THIMET OLIGOPEPTIDASE-RELATED"/>
    <property type="match status" value="1"/>
</dbReference>
<evidence type="ECO:0000256" key="1">
    <source>
        <dbReference type="ARBA" id="ARBA00022670"/>
    </source>
</evidence>
<dbReference type="RefSeq" id="WP_182986911.1">
    <property type="nucleotide sequence ID" value="NZ_JABEQD010000010.1"/>
</dbReference>